<dbReference type="PANTHER" id="PTHR24960:SF84">
    <property type="entry name" value="HYDROGENASE SUBUNIT"/>
    <property type="match status" value="1"/>
</dbReference>
<dbReference type="InterPro" id="IPR036010">
    <property type="entry name" value="2Fe-2S_ferredoxin-like_sf"/>
</dbReference>
<dbReference type="Pfam" id="PF13510">
    <property type="entry name" value="Fer2_4"/>
    <property type="match status" value="1"/>
</dbReference>
<dbReference type="Pfam" id="PF00037">
    <property type="entry name" value="Fer4"/>
    <property type="match status" value="1"/>
</dbReference>
<dbReference type="PROSITE" id="PS00641">
    <property type="entry name" value="COMPLEX1_75K_1"/>
    <property type="match status" value="1"/>
</dbReference>
<feature type="domain" description="4Fe-4S ferredoxin-type" evidence="6">
    <location>
        <begin position="155"/>
        <end position="185"/>
    </location>
</feature>
<dbReference type="Proteomes" id="UP000885667">
    <property type="component" value="Unassembled WGS sequence"/>
</dbReference>
<evidence type="ECO:0000256" key="4">
    <source>
        <dbReference type="ARBA" id="ARBA00023014"/>
    </source>
</evidence>
<dbReference type="PROSITE" id="PS51379">
    <property type="entry name" value="4FE4S_FER_2"/>
    <property type="match status" value="2"/>
</dbReference>
<dbReference type="GO" id="GO:0046872">
    <property type="term" value="F:metal ion binding"/>
    <property type="evidence" value="ECO:0007669"/>
    <property type="project" value="UniProtKB-KW"/>
</dbReference>
<dbReference type="GO" id="GO:0016020">
    <property type="term" value="C:membrane"/>
    <property type="evidence" value="ECO:0007669"/>
    <property type="project" value="InterPro"/>
</dbReference>
<dbReference type="CDD" id="cd00207">
    <property type="entry name" value="fer2"/>
    <property type="match status" value="1"/>
</dbReference>
<dbReference type="GO" id="GO:0051539">
    <property type="term" value="F:4 iron, 4 sulfur cluster binding"/>
    <property type="evidence" value="ECO:0007669"/>
    <property type="project" value="UniProtKB-KW"/>
</dbReference>
<dbReference type="InterPro" id="IPR001041">
    <property type="entry name" value="2Fe-2S_ferredoxin-type"/>
</dbReference>
<dbReference type="Gene3D" id="3.10.20.740">
    <property type="match status" value="1"/>
</dbReference>
<keyword evidence="4" id="KW-0411">Iron-sulfur</keyword>
<evidence type="ECO:0000259" key="5">
    <source>
        <dbReference type="PROSITE" id="PS51085"/>
    </source>
</evidence>
<feature type="domain" description="2Fe-2S ferredoxin-type" evidence="5">
    <location>
        <begin position="1"/>
        <end position="81"/>
    </location>
</feature>
<accession>A0A7C1QX03</accession>
<dbReference type="EMBL" id="DRFT01000106">
    <property type="protein sequence ID" value="HDZ49880.1"/>
    <property type="molecule type" value="Genomic_DNA"/>
</dbReference>
<dbReference type="AlphaFoldDB" id="A0A7C1QX03"/>
<evidence type="ECO:0000256" key="3">
    <source>
        <dbReference type="ARBA" id="ARBA00023004"/>
    </source>
</evidence>
<feature type="non-terminal residue" evidence="7">
    <location>
        <position position="298"/>
    </location>
</feature>
<comment type="caution">
    <text evidence="7">The sequence shown here is derived from an EMBL/GenBank/DDBJ whole genome shotgun (WGS) entry which is preliminary data.</text>
</comment>
<evidence type="ECO:0000256" key="1">
    <source>
        <dbReference type="ARBA" id="ARBA00022485"/>
    </source>
</evidence>
<dbReference type="Gene3D" id="3.30.70.20">
    <property type="match status" value="1"/>
</dbReference>
<sequence>MMIDLTIDGQPLKVEEGSTILQAAERVGIKIPTLCYHKALSPYGACRICLVEIGRNGRSQIQASCQYRVQSGIVVRTSSERVIRTRKIMVELLLARCPNSKRIRELADELGIKETRFPKKDEDCLLCGLCVRMCEERMGKSTIGFANRGIAREVIPPFKERSEVCLGCGSCEFVCPTEAIKPEDICKKEIVPIASEFDENLSHRSVIYIPFPQAIPNKAVIDEENCIHFLTDKCEVCKEFCEADAIDFDQKEEVLNLEVGAVILAPGFEEFDARLKGEFGYGIYSNVVTSIEFERILS</sequence>
<dbReference type="PROSITE" id="PS00198">
    <property type="entry name" value="4FE4S_FER_1"/>
    <property type="match status" value="2"/>
</dbReference>
<feature type="domain" description="4Fe-4S ferredoxin-type" evidence="6">
    <location>
        <begin position="217"/>
        <end position="251"/>
    </location>
</feature>
<dbReference type="InterPro" id="IPR000283">
    <property type="entry name" value="NADH_UbQ_OxRdtase_75kDa_su_CS"/>
</dbReference>
<evidence type="ECO:0000313" key="7">
    <source>
        <dbReference type="EMBL" id="HDZ49880.1"/>
    </source>
</evidence>
<keyword evidence="1" id="KW-0004">4Fe-4S</keyword>
<name>A0A7C1QX03_UNCAE</name>
<gene>
    <name evidence="7" type="ORF">ENH69_01515</name>
</gene>
<dbReference type="SUPFAM" id="SSF54862">
    <property type="entry name" value="4Fe-4S ferredoxins"/>
    <property type="match status" value="2"/>
</dbReference>
<keyword evidence="3" id="KW-0408">Iron</keyword>
<dbReference type="InterPro" id="IPR017900">
    <property type="entry name" value="4Fe4S_Fe_S_CS"/>
</dbReference>
<dbReference type="PROSITE" id="PS51085">
    <property type="entry name" value="2FE2S_FER_2"/>
    <property type="match status" value="1"/>
</dbReference>
<protein>
    <submittedName>
        <fullName evidence="7">2Fe-2S iron-sulfur cluster binding domain-containing protein</fullName>
    </submittedName>
</protein>
<dbReference type="GO" id="GO:0042773">
    <property type="term" value="P:ATP synthesis coupled electron transport"/>
    <property type="evidence" value="ECO:0007669"/>
    <property type="project" value="InterPro"/>
</dbReference>
<proteinExistence type="predicted"/>
<dbReference type="InterPro" id="IPR050157">
    <property type="entry name" value="PSI_iron-sulfur_center"/>
</dbReference>
<organism evidence="7">
    <name type="scientific">Aerophobetes bacterium</name>
    <dbReference type="NCBI Taxonomy" id="2030807"/>
    <lineage>
        <taxon>Bacteria</taxon>
        <taxon>Candidatus Aerophobota</taxon>
    </lineage>
</organism>
<dbReference type="GO" id="GO:0008137">
    <property type="term" value="F:NADH dehydrogenase (ubiquinone) activity"/>
    <property type="evidence" value="ECO:0007669"/>
    <property type="project" value="InterPro"/>
</dbReference>
<dbReference type="PANTHER" id="PTHR24960">
    <property type="entry name" value="PHOTOSYSTEM I IRON-SULFUR CENTER-RELATED"/>
    <property type="match status" value="1"/>
</dbReference>
<keyword evidence="2" id="KW-0479">Metal-binding</keyword>
<reference evidence="7" key="1">
    <citation type="journal article" date="2020" name="mSystems">
        <title>Genome- and Community-Level Interaction Insights into Carbon Utilization and Element Cycling Functions of Hydrothermarchaeota in Hydrothermal Sediment.</title>
        <authorList>
            <person name="Zhou Z."/>
            <person name="Liu Y."/>
            <person name="Xu W."/>
            <person name="Pan J."/>
            <person name="Luo Z.H."/>
            <person name="Li M."/>
        </authorList>
    </citation>
    <scope>NUCLEOTIDE SEQUENCE [LARGE SCALE GENOMIC DNA]</scope>
    <source>
        <strain evidence="7">HyVt-329</strain>
    </source>
</reference>
<dbReference type="SUPFAM" id="SSF54292">
    <property type="entry name" value="2Fe-2S ferredoxin-like"/>
    <property type="match status" value="1"/>
</dbReference>
<evidence type="ECO:0000259" key="6">
    <source>
        <dbReference type="PROSITE" id="PS51379"/>
    </source>
</evidence>
<evidence type="ECO:0000256" key="2">
    <source>
        <dbReference type="ARBA" id="ARBA00022723"/>
    </source>
</evidence>
<dbReference type="InterPro" id="IPR017896">
    <property type="entry name" value="4Fe4S_Fe-S-bd"/>
</dbReference>